<gene>
    <name evidence="1" type="ORF">NCTC11343_04160</name>
</gene>
<dbReference type="Proteomes" id="UP000251241">
    <property type="component" value="Unassembled WGS sequence"/>
</dbReference>
<protein>
    <submittedName>
        <fullName evidence="1">Uncharacterized protein</fullName>
    </submittedName>
</protein>
<dbReference type="RefSeq" id="WP_112375691.1">
    <property type="nucleotide sequence ID" value="NZ_CP069793.1"/>
</dbReference>
<name>A0A2X2JIU9_SPHMU</name>
<accession>A0A2X2JIU9</accession>
<dbReference type="EMBL" id="UAUU01000011">
    <property type="protein sequence ID" value="SPZ92106.1"/>
    <property type="molecule type" value="Genomic_DNA"/>
</dbReference>
<proteinExistence type="predicted"/>
<evidence type="ECO:0000313" key="2">
    <source>
        <dbReference type="Proteomes" id="UP000251241"/>
    </source>
</evidence>
<reference evidence="1 2" key="1">
    <citation type="submission" date="2018-06" db="EMBL/GenBank/DDBJ databases">
        <authorList>
            <consortium name="Pathogen Informatics"/>
            <person name="Doyle S."/>
        </authorList>
    </citation>
    <scope>NUCLEOTIDE SEQUENCE [LARGE SCALE GENOMIC DNA]</scope>
    <source>
        <strain evidence="1 2">NCTC11343</strain>
    </source>
</reference>
<dbReference type="GeneID" id="97182079"/>
<evidence type="ECO:0000313" key="1">
    <source>
        <dbReference type="EMBL" id="SPZ92106.1"/>
    </source>
</evidence>
<dbReference type="AlphaFoldDB" id="A0A2X2JIU9"/>
<organism evidence="1 2">
    <name type="scientific">Sphingobacterium multivorum</name>
    <dbReference type="NCBI Taxonomy" id="28454"/>
    <lineage>
        <taxon>Bacteria</taxon>
        <taxon>Pseudomonadati</taxon>
        <taxon>Bacteroidota</taxon>
        <taxon>Sphingobacteriia</taxon>
        <taxon>Sphingobacteriales</taxon>
        <taxon>Sphingobacteriaceae</taxon>
        <taxon>Sphingobacterium</taxon>
    </lineage>
</organism>
<sequence length="72" mass="8545">MNTPKIDLSSLNIEQDFLDRSNILGMNTLEDIMNVNLPELRKDKNFNYIWYSDLLLLLERAGLLDEFEKRKL</sequence>